<gene>
    <name evidence="2" type="ORF">ACFFU4_07265</name>
</gene>
<keyword evidence="2" id="KW-0255">Endonuclease</keyword>
<evidence type="ECO:0000313" key="2">
    <source>
        <dbReference type="EMBL" id="MFB9149549.1"/>
    </source>
</evidence>
<dbReference type="CDD" id="cd00085">
    <property type="entry name" value="HNHc"/>
    <property type="match status" value="1"/>
</dbReference>
<dbReference type="Proteomes" id="UP001589670">
    <property type="component" value="Unassembled WGS sequence"/>
</dbReference>
<dbReference type="RefSeq" id="WP_377068574.1">
    <property type="nucleotide sequence ID" value="NZ_JBHMEC010000011.1"/>
</dbReference>
<dbReference type="Pfam" id="PF01844">
    <property type="entry name" value="HNH"/>
    <property type="match status" value="1"/>
</dbReference>
<comment type="caution">
    <text evidence="2">The sequence shown here is derived from an EMBL/GenBank/DDBJ whole genome shotgun (WGS) entry which is preliminary data.</text>
</comment>
<protein>
    <submittedName>
        <fullName evidence="2">HNH endonuclease</fullName>
    </submittedName>
</protein>
<dbReference type="InterPro" id="IPR002711">
    <property type="entry name" value="HNH"/>
</dbReference>
<keyword evidence="2" id="KW-0378">Hydrolase</keyword>
<dbReference type="InterPro" id="IPR003615">
    <property type="entry name" value="HNH_nuc"/>
</dbReference>
<dbReference type="EMBL" id="JBHMEC010000011">
    <property type="protein sequence ID" value="MFB9149549.1"/>
    <property type="molecule type" value="Genomic_DNA"/>
</dbReference>
<dbReference type="GO" id="GO:0004519">
    <property type="term" value="F:endonuclease activity"/>
    <property type="evidence" value="ECO:0007669"/>
    <property type="project" value="UniProtKB-KW"/>
</dbReference>
<name>A0ABV5HYP9_9RHOB</name>
<feature type="domain" description="HNH nuclease" evidence="1">
    <location>
        <begin position="116"/>
        <end position="166"/>
    </location>
</feature>
<evidence type="ECO:0000259" key="1">
    <source>
        <dbReference type="SMART" id="SM00507"/>
    </source>
</evidence>
<proteinExistence type="predicted"/>
<dbReference type="SMART" id="SM00507">
    <property type="entry name" value="HNHc"/>
    <property type="match status" value="1"/>
</dbReference>
<evidence type="ECO:0000313" key="3">
    <source>
        <dbReference type="Proteomes" id="UP001589670"/>
    </source>
</evidence>
<dbReference type="PANTHER" id="PTHR33877">
    <property type="entry name" value="SLL1193 PROTEIN"/>
    <property type="match status" value="1"/>
</dbReference>
<sequence>MSGRLGQSRRGGRMTMATFDIAVQDRGLRGAERLAYMGIGDNDGVATDVAVAQWANETQSDACEIILALCEKGYLIEREINGATALCCPRMRAIIDERDTPRPVAAEDRPAPVPPSVRAWVMERDNWRCHYCGTDQNLTIDHKVPRSQGGTNDRENLITACKTCNCAKGTKSYDDFLAYREGQAS</sequence>
<reference evidence="2 3" key="1">
    <citation type="submission" date="2024-09" db="EMBL/GenBank/DDBJ databases">
        <authorList>
            <person name="Sun Q."/>
            <person name="Mori K."/>
        </authorList>
    </citation>
    <scope>NUCLEOTIDE SEQUENCE [LARGE SCALE GENOMIC DNA]</scope>
    <source>
        <strain evidence="2 3">CECT 9424</strain>
    </source>
</reference>
<dbReference type="PANTHER" id="PTHR33877:SF2">
    <property type="entry name" value="OS07G0170200 PROTEIN"/>
    <property type="match status" value="1"/>
</dbReference>
<dbReference type="InterPro" id="IPR052892">
    <property type="entry name" value="NA-targeting_endonuclease"/>
</dbReference>
<organism evidence="2 3">
    <name type="scientific">Roseovarius ramblicola</name>
    <dbReference type="NCBI Taxonomy" id="2022336"/>
    <lineage>
        <taxon>Bacteria</taxon>
        <taxon>Pseudomonadati</taxon>
        <taxon>Pseudomonadota</taxon>
        <taxon>Alphaproteobacteria</taxon>
        <taxon>Rhodobacterales</taxon>
        <taxon>Roseobacteraceae</taxon>
        <taxon>Roseovarius</taxon>
    </lineage>
</organism>
<accession>A0ABV5HYP9</accession>
<dbReference type="Gene3D" id="1.10.30.50">
    <property type="match status" value="1"/>
</dbReference>
<keyword evidence="2" id="KW-0540">Nuclease</keyword>
<keyword evidence="3" id="KW-1185">Reference proteome</keyword>